<keyword evidence="5 10" id="KW-0812">Transmembrane</keyword>
<protein>
    <submittedName>
        <fullName evidence="12">Mannosyltransferase</fullName>
    </submittedName>
</protein>
<dbReference type="Gene3D" id="3.90.550.10">
    <property type="entry name" value="Spore Coat Polysaccharide Biosynthesis Protein SpsA, Chain A"/>
    <property type="match status" value="1"/>
</dbReference>
<organism evidence="12 13">
    <name type="scientific">Bifidobacterium callitrichos</name>
    <dbReference type="NCBI Taxonomy" id="762209"/>
    <lineage>
        <taxon>Bacteria</taxon>
        <taxon>Bacillati</taxon>
        <taxon>Actinomycetota</taxon>
        <taxon>Actinomycetes</taxon>
        <taxon>Bifidobacteriales</taxon>
        <taxon>Bifidobacteriaceae</taxon>
        <taxon>Bifidobacterium</taxon>
    </lineage>
</organism>
<name>A0A2T3G8L6_9BIFI</name>
<evidence type="ECO:0000256" key="8">
    <source>
        <dbReference type="ARBA" id="ARBA00023136"/>
    </source>
</evidence>
<evidence type="ECO:0000313" key="12">
    <source>
        <dbReference type="EMBL" id="PST45792.1"/>
    </source>
</evidence>
<dbReference type="PANTHER" id="PTHR48090:SF3">
    <property type="entry name" value="UNDECAPRENYL-PHOSPHATE 4-DEOXY-4-FORMAMIDO-L-ARABINOSE TRANSFERASE"/>
    <property type="match status" value="1"/>
</dbReference>
<gene>
    <name evidence="12" type="ORF">CPA40_09275</name>
</gene>
<evidence type="ECO:0000313" key="13">
    <source>
        <dbReference type="Proteomes" id="UP000240228"/>
    </source>
</evidence>
<dbReference type="InterPro" id="IPR001173">
    <property type="entry name" value="Glyco_trans_2-like"/>
</dbReference>
<dbReference type="SUPFAM" id="SSF53448">
    <property type="entry name" value="Nucleotide-diphospho-sugar transferases"/>
    <property type="match status" value="1"/>
</dbReference>
<sequence>MEQSSTTSNQYVHNVSAVIPVYGGEKTLEKVVTELADFHTVRRSPQGHLYRVSEILPVFDHGRDRSDIVIRELERRYPFVHGVWLSRNYGQHPATLAGISQSTGAWVVTMDEDGQHDPHAIGDMLDVAMREQADVIYAKPTNAAPHSLFRNLTSWGAKFVAKHLLGSNDAPKYQSFRLILGDVARALAVHAGNGTYLDVALGWVGNRIATCPVALRSEGDHQSSYNLIRLLGHFWRMVITGGTRPLRFVSAIGGLTSFAGIVWAIVLFFMQLFSHAIKVPGWTSLMIVFLVFSGLILLSIGIVAEYIGISVRSSMGMPLYLIAKDPKQGPLGEYIPGSSDSDDSDDEDQRTAGR</sequence>
<dbReference type="AlphaFoldDB" id="A0A2T3G8L6"/>
<keyword evidence="8 10" id="KW-0472">Membrane</keyword>
<feature type="transmembrane region" description="Helical" evidence="10">
    <location>
        <begin position="246"/>
        <end position="270"/>
    </location>
</feature>
<keyword evidence="13" id="KW-1185">Reference proteome</keyword>
<evidence type="ECO:0000256" key="3">
    <source>
        <dbReference type="ARBA" id="ARBA00022676"/>
    </source>
</evidence>
<evidence type="ECO:0000259" key="11">
    <source>
        <dbReference type="Pfam" id="PF00535"/>
    </source>
</evidence>
<keyword evidence="2" id="KW-1003">Cell membrane</keyword>
<evidence type="ECO:0000256" key="2">
    <source>
        <dbReference type="ARBA" id="ARBA00022475"/>
    </source>
</evidence>
<dbReference type="GO" id="GO:0009103">
    <property type="term" value="P:lipopolysaccharide biosynthetic process"/>
    <property type="evidence" value="ECO:0007669"/>
    <property type="project" value="UniProtKB-KW"/>
</dbReference>
<comment type="similarity">
    <text evidence="1">Belongs to the glycosyltransferase 2 family.</text>
</comment>
<dbReference type="InterPro" id="IPR050256">
    <property type="entry name" value="Glycosyltransferase_2"/>
</dbReference>
<keyword evidence="7 10" id="KW-1133">Transmembrane helix</keyword>
<evidence type="ECO:0000256" key="9">
    <source>
        <dbReference type="SAM" id="MobiDB-lite"/>
    </source>
</evidence>
<keyword evidence="3 12" id="KW-0328">Glycosyltransferase</keyword>
<dbReference type="RefSeq" id="WP_107044642.1">
    <property type="nucleotide sequence ID" value="NZ_NWTX01000019.1"/>
</dbReference>
<keyword evidence="4 12" id="KW-0808">Transferase</keyword>
<feature type="domain" description="Glycosyltransferase 2-like" evidence="11">
    <location>
        <begin position="16"/>
        <end position="176"/>
    </location>
</feature>
<dbReference type="Pfam" id="PF00535">
    <property type="entry name" value="Glycos_transf_2"/>
    <property type="match status" value="1"/>
</dbReference>
<dbReference type="EMBL" id="NWTX01000019">
    <property type="protein sequence ID" value="PST45792.1"/>
    <property type="molecule type" value="Genomic_DNA"/>
</dbReference>
<feature type="region of interest" description="Disordered" evidence="9">
    <location>
        <begin position="331"/>
        <end position="354"/>
    </location>
</feature>
<feature type="transmembrane region" description="Helical" evidence="10">
    <location>
        <begin position="282"/>
        <end position="307"/>
    </location>
</feature>
<evidence type="ECO:0000256" key="5">
    <source>
        <dbReference type="ARBA" id="ARBA00022692"/>
    </source>
</evidence>
<accession>A0A2T3G8L6</accession>
<evidence type="ECO:0000256" key="10">
    <source>
        <dbReference type="SAM" id="Phobius"/>
    </source>
</evidence>
<dbReference type="InterPro" id="IPR029044">
    <property type="entry name" value="Nucleotide-diphossugar_trans"/>
</dbReference>
<comment type="caution">
    <text evidence="12">The sequence shown here is derived from an EMBL/GenBank/DDBJ whole genome shotgun (WGS) entry which is preliminary data.</text>
</comment>
<reference evidence="13" key="1">
    <citation type="submission" date="2017-09" db="EMBL/GenBank/DDBJ databases">
        <authorList>
            <person name="Sela D.A."/>
            <person name="Albert K."/>
        </authorList>
    </citation>
    <scope>NUCLEOTIDE SEQUENCE [LARGE SCALE GENOMIC DNA]</scope>
    <source>
        <strain evidence="13">UMA51805</strain>
    </source>
</reference>
<proteinExistence type="inferred from homology"/>
<keyword evidence="6" id="KW-0448">Lipopolysaccharide biosynthesis</keyword>
<dbReference type="GO" id="GO:0099621">
    <property type="term" value="F:undecaprenyl-phosphate 4-deoxy-4-formamido-L-arabinose transferase activity"/>
    <property type="evidence" value="ECO:0007669"/>
    <property type="project" value="TreeGrafter"/>
</dbReference>
<evidence type="ECO:0000256" key="7">
    <source>
        <dbReference type="ARBA" id="ARBA00022989"/>
    </source>
</evidence>
<dbReference type="GO" id="GO:0005886">
    <property type="term" value="C:plasma membrane"/>
    <property type="evidence" value="ECO:0007669"/>
    <property type="project" value="TreeGrafter"/>
</dbReference>
<dbReference type="Proteomes" id="UP000240228">
    <property type="component" value="Unassembled WGS sequence"/>
</dbReference>
<evidence type="ECO:0000256" key="4">
    <source>
        <dbReference type="ARBA" id="ARBA00022679"/>
    </source>
</evidence>
<dbReference type="PANTHER" id="PTHR48090">
    <property type="entry name" value="UNDECAPRENYL-PHOSPHATE 4-DEOXY-4-FORMAMIDO-L-ARABINOSE TRANSFERASE-RELATED"/>
    <property type="match status" value="1"/>
</dbReference>
<reference evidence="12 13" key="2">
    <citation type="submission" date="2018-03" db="EMBL/GenBank/DDBJ databases">
        <title>The comparative genomics of Bifidobacterium callitrichos reflects dietary carbohydrate utilization within the common marmoset gut.</title>
        <authorList>
            <person name="Rani A."/>
        </authorList>
    </citation>
    <scope>NUCLEOTIDE SEQUENCE [LARGE SCALE GENOMIC DNA]</scope>
    <source>
        <strain evidence="12 13">UMA51805</strain>
    </source>
</reference>
<evidence type="ECO:0000256" key="6">
    <source>
        <dbReference type="ARBA" id="ARBA00022985"/>
    </source>
</evidence>
<evidence type="ECO:0000256" key="1">
    <source>
        <dbReference type="ARBA" id="ARBA00006739"/>
    </source>
</evidence>